<dbReference type="EMBL" id="AP008231">
    <property type="protein sequence ID" value="BAD79238.1"/>
    <property type="molecule type" value="Genomic_DNA"/>
</dbReference>
<accession>A0A0H3K548</accession>
<evidence type="ECO:0000313" key="1">
    <source>
        <dbReference type="EMBL" id="BAD79238.1"/>
    </source>
</evidence>
<organism evidence="1 2">
    <name type="scientific">Synechococcus sp. (strain ATCC 27144 / PCC 6301 / SAUG 1402/1)</name>
    <name type="common">Anacystis nidulans</name>
    <dbReference type="NCBI Taxonomy" id="269084"/>
    <lineage>
        <taxon>Bacteria</taxon>
        <taxon>Bacillati</taxon>
        <taxon>Cyanobacteriota</taxon>
        <taxon>Cyanophyceae</taxon>
        <taxon>Synechococcales</taxon>
        <taxon>Synechococcaceae</taxon>
        <taxon>Synechococcus</taxon>
    </lineage>
</organism>
<dbReference type="KEGG" id="syc:syc1048_c"/>
<gene>
    <name evidence="1" type="ordered locus">syc1048_c</name>
</gene>
<proteinExistence type="predicted"/>
<dbReference type="Proteomes" id="UP000001175">
    <property type="component" value="Chromosome"/>
</dbReference>
<dbReference type="AlphaFoldDB" id="A0A0H3K548"/>
<protein>
    <submittedName>
        <fullName evidence="1">Uncharacterized protein</fullName>
    </submittedName>
</protein>
<name>A0A0H3K548_SYNP6</name>
<reference evidence="1 2" key="1">
    <citation type="journal article" date="2007" name="Photosyn. Res.">
        <title>Complete nucleotide sequence of the freshwater unicellular cyanobacterium Synechococcus elongatus PCC 6301 chromosome: gene content and organization.</title>
        <authorList>
            <person name="Sugita C."/>
            <person name="Ogata K."/>
            <person name="Shikata M."/>
            <person name="Jikuya H."/>
            <person name="Takano J."/>
            <person name="Furumichi M."/>
            <person name="Kanehisa M."/>
            <person name="Omata T."/>
            <person name="Sugiura M."/>
            <person name="Sugita M."/>
        </authorList>
    </citation>
    <scope>NUCLEOTIDE SEQUENCE [LARGE SCALE GENOMIC DNA]</scope>
    <source>
        <strain evidence="2">ATCC 27144 / PCC 6301 / SAUG 1402/1</strain>
    </source>
</reference>
<sequence>MPMQTKPRRLAPRPAAPEALAELDAAIAQLEAEVQSLPADLASDMQQELAQLDGLAAEIAAQAGALTASLQTFAAKATQLNPVYRRWRQQQGAALLPPTAIDGQRHHVRLQRQRPAHLWETASCEVPSIEQHGGCYRLVKQTVALGWTPPTLDQPVAAESLQSWLTRSRQRVLKDFSGL</sequence>
<evidence type="ECO:0000313" key="2">
    <source>
        <dbReference type="Proteomes" id="UP000001175"/>
    </source>
</evidence>